<accession>I3SW90</accession>
<protein>
    <submittedName>
        <fullName evidence="1">Uncharacterized protein</fullName>
    </submittedName>
</protein>
<dbReference type="AlphaFoldDB" id="I3SW90"/>
<organism evidence="1">
    <name type="scientific">Medicago truncatula</name>
    <name type="common">Barrel medic</name>
    <name type="synonym">Medicago tribuloides</name>
    <dbReference type="NCBI Taxonomy" id="3880"/>
    <lineage>
        <taxon>Eukaryota</taxon>
        <taxon>Viridiplantae</taxon>
        <taxon>Streptophyta</taxon>
        <taxon>Embryophyta</taxon>
        <taxon>Tracheophyta</taxon>
        <taxon>Spermatophyta</taxon>
        <taxon>Magnoliopsida</taxon>
        <taxon>eudicotyledons</taxon>
        <taxon>Gunneridae</taxon>
        <taxon>Pentapetalae</taxon>
        <taxon>rosids</taxon>
        <taxon>fabids</taxon>
        <taxon>Fabales</taxon>
        <taxon>Fabaceae</taxon>
        <taxon>Papilionoideae</taxon>
        <taxon>50 kb inversion clade</taxon>
        <taxon>NPAAA clade</taxon>
        <taxon>Hologalegina</taxon>
        <taxon>IRL clade</taxon>
        <taxon>Trifolieae</taxon>
        <taxon>Medicago</taxon>
    </lineage>
</organism>
<evidence type="ECO:0000313" key="1">
    <source>
        <dbReference type="EMBL" id="AFK44532.1"/>
    </source>
</evidence>
<proteinExistence type="evidence at transcript level"/>
<name>I3SW90_MEDTR</name>
<dbReference type="EMBL" id="BT144738">
    <property type="protein sequence ID" value="AFK44532.1"/>
    <property type="molecule type" value="mRNA"/>
</dbReference>
<reference evidence="1" key="1">
    <citation type="submission" date="2012-05" db="EMBL/GenBank/DDBJ databases">
        <authorList>
            <person name="Krishnakumar V."/>
            <person name="Cheung F."/>
            <person name="Xiao Y."/>
            <person name="Chan A."/>
            <person name="Moskal W.A."/>
            <person name="Town C.D."/>
        </authorList>
    </citation>
    <scope>NUCLEOTIDE SEQUENCE</scope>
</reference>
<sequence length="57" mass="6563">MVLRSGLRLQQDQFLDHLGNVLKMGILLRLRKSNCLSTMNLTVSIIKASLKRKRQIL</sequence>